<feature type="region of interest" description="Disordered" evidence="1">
    <location>
        <begin position="118"/>
        <end position="139"/>
    </location>
</feature>
<evidence type="ECO:0000313" key="3">
    <source>
        <dbReference type="Proteomes" id="UP000015100"/>
    </source>
</evidence>
<reference evidence="3" key="2">
    <citation type="submission" date="2013-04" db="EMBL/GenBank/DDBJ databases">
        <title>Genomic mechanisms accounting for the adaptation to parasitism in nematode-trapping fungi.</title>
        <authorList>
            <person name="Ahren D.G."/>
        </authorList>
    </citation>
    <scope>NUCLEOTIDE SEQUENCE [LARGE SCALE GENOMIC DNA]</scope>
    <source>
        <strain evidence="3">CBS 200.50</strain>
    </source>
</reference>
<organism evidence="2 3">
    <name type="scientific">Dactylellina haptotyla (strain CBS 200.50)</name>
    <name type="common">Nematode-trapping fungus</name>
    <name type="synonym">Monacrosporium haptotylum</name>
    <dbReference type="NCBI Taxonomy" id="1284197"/>
    <lineage>
        <taxon>Eukaryota</taxon>
        <taxon>Fungi</taxon>
        <taxon>Dikarya</taxon>
        <taxon>Ascomycota</taxon>
        <taxon>Pezizomycotina</taxon>
        <taxon>Orbiliomycetes</taxon>
        <taxon>Orbiliales</taxon>
        <taxon>Orbiliaceae</taxon>
        <taxon>Dactylellina</taxon>
    </lineage>
</organism>
<accession>S8ARM5</accession>
<evidence type="ECO:0000313" key="2">
    <source>
        <dbReference type="EMBL" id="EPS45635.1"/>
    </source>
</evidence>
<feature type="region of interest" description="Disordered" evidence="1">
    <location>
        <begin position="1"/>
        <end position="34"/>
    </location>
</feature>
<protein>
    <submittedName>
        <fullName evidence="2">Uncharacterized protein</fullName>
    </submittedName>
</protein>
<dbReference type="EMBL" id="AQGS01000010">
    <property type="protein sequence ID" value="EPS45635.1"/>
    <property type="molecule type" value="Genomic_DNA"/>
</dbReference>
<comment type="caution">
    <text evidence="2">The sequence shown here is derived from an EMBL/GenBank/DDBJ whole genome shotgun (WGS) entry which is preliminary data.</text>
</comment>
<feature type="compositionally biased region" description="Acidic residues" evidence="1">
    <location>
        <begin position="279"/>
        <end position="288"/>
    </location>
</feature>
<dbReference type="OrthoDB" id="5423686at2759"/>
<reference evidence="2 3" key="1">
    <citation type="journal article" date="2013" name="PLoS Genet.">
        <title>Genomic mechanisms accounting for the adaptation to parasitism in nematode-trapping fungi.</title>
        <authorList>
            <person name="Meerupati T."/>
            <person name="Andersson K.M."/>
            <person name="Friman E."/>
            <person name="Kumar D."/>
            <person name="Tunlid A."/>
            <person name="Ahren D."/>
        </authorList>
    </citation>
    <scope>NUCLEOTIDE SEQUENCE [LARGE SCALE GENOMIC DNA]</scope>
    <source>
        <strain evidence="2 3">CBS 200.50</strain>
    </source>
</reference>
<feature type="region of interest" description="Disordered" evidence="1">
    <location>
        <begin position="269"/>
        <end position="288"/>
    </location>
</feature>
<dbReference type="HOGENOM" id="CLU_729522_0_0_1"/>
<evidence type="ECO:0000256" key="1">
    <source>
        <dbReference type="SAM" id="MobiDB-lite"/>
    </source>
</evidence>
<proteinExistence type="predicted"/>
<dbReference type="Proteomes" id="UP000015100">
    <property type="component" value="Unassembled WGS sequence"/>
</dbReference>
<keyword evidence="3" id="KW-1185">Reference proteome</keyword>
<feature type="region of interest" description="Disordered" evidence="1">
    <location>
        <begin position="54"/>
        <end position="73"/>
    </location>
</feature>
<gene>
    <name evidence="2" type="ORF">H072_368</name>
</gene>
<dbReference type="AlphaFoldDB" id="S8ARM5"/>
<name>S8ARM5_DACHA</name>
<dbReference type="OMA" id="WNGHEDE"/>
<feature type="compositionally biased region" description="Polar residues" evidence="1">
    <location>
        <begin position="54"/>
        <end position="68"/>
    </location>
</feature>
<sequence>MPKLLGRSQTWNGHEDEKRLPRRSSRQLPQRKPSKLHRFKSRLVNLCTIDSLKKSNNNDISRSPTRPLSTDIPKLIDDSLLPSILHHGHHHHQRQDTPMQSAQVNTQINTLVHTNASEETITQPSITPQSGDSTPSARSFYTAHSCSSSSTSLSSTTAAYRFSSPTAFWDVIARQGIQKQNREKTLQEEEGYKRLSMGERLRRERFKNRISIESQNGTLETQHEEETSGVDETSIVSRFVIPGRSTEGWYTGYGWRKMLEERYYGVNNTPGNKPHDGADSENEEFADAEEEWEKEEYSYWQMMDELRKAVSNAIADVASRPRDWRKFVD</sequence>